<keyword evidence="2" id="KW-1133">Transmembrane helix</keyword>
<evidence type="ECO:0008006" key="5">
    <source>
        <dbReference type="Google" id="ProtNLM"/>
    </source>
</evidence>
<dbReference type="Proteomes" id="UP001165143">
    <property type="component" value="Unassembled WGS sequence"/>
</dbReference>
<evidence type="ECO:0000313" key="4">
    <source>
        <dbReference type="Proteomes" id="UP001165143"/>
    </source>
</evidence>
<keyword evidence="2" id="KW-0472">Membrane</keyword>
<proteinExistence type="predicted"/>
<dbReference type="SUPFAM" id="SSF49785">
    <property type="entry name" value="Galactose-binding domain-like"/>
    <property type="match status" value="1"/>
</dbReference>
<feature type="region of interest" description="Disordered" evidence="1">
    <location>
        <begin position="1"/>
        <end position="110"/>
    </location>
</feature>
<evidence type="ECO:0000256" key="2">
    <source>
        <dbReference type="SAM" id="Phobius"/>
    </source>
</evidence>
<dbReference type="Gene3D" id="2.60.120.260">
    <property type="entry name" value="Galactose-binding domain-like"/>
    <property type="match status" value="1"/>
</dbReference>
<organism evidence="3 4">
    <name type="scientific">Kitasatospora phosalacinea</name>
    <dbReference type="NCBI Taxonomy" id="2065"/>
    <lineage>
        <taxon>Bacteria</taxon>
        <taxon>Bacillati</taxon>
        <taxon>Actinomycetota</taxon>
        <taxon>Actinomycetes</taxon>
        <taxon>Kitasatosporales</taxon>
        <taxon>Streptomycetaceae</taxon>
        <taxon>Kitasatospora</taxon>
    </lineage>
</organism>
<sequence>MTTPGNSGAAPEGAGEEDPFAYLYRPAEGEQPAAADRPRSGYQRPMEVGRATYGERPAYPQAPQPGYGPGPGGAPGYGGPGQEATTALPQQPRYAERSRPRPGEDRPAGRGKAAIIGAVAVVAAIAIGAGVALSTGDPGGKPAADPTGKAVPTAAANAGNSPSAPASSAAPSPGAATEPITDAVKLQATGAATDSTVKGAISADGSYLVLQAGSTFTWTVNADAEGKAKFWLHFNNTGTDQPAQVTVNGKDHTGGVTFKNYSKNGSADPAYSWFSTNIWPVLQAGSNTITLTVPAGAGNPVLLDQVALTPMSVNDYPK</sequence>
<feature type="region of interest" description="Disordered" evidence="1">
    <location>
        <begin position="136"/>
        <end position="177"/>
    </location>
</feature>
<gene>
    <name evidence="3" type="ORF">Kpho01_32230</name>
</gene>
<evidence type="ECO:0000313" key="3">
    <source>
        <dbReference type="EMBL" id="GLW55212.1"/>
    </source>
</evidence>
<accession>A0A9W6UPJ0</accession>
<dbReference type="InterPro" id="IPR008979">
    <property type="entry name" value="Galactose-bd-like_sf"/>
</dbReference>
<evidence type="ECO:0000256" key="1">
    <source>
        <dbReference type="SAM" id="MobiDB-lite"/>
    </source>
</evidence>
<comment type="caution">
    <text evidence="3">The sequence shown here is derived from an EMBL/GenBank/DDBJ whole genome shotgun (WGS) entry which is preliminary data.</text>
</comment>
<dbReference type="AlphaFoldDB" id="A0A9W6UPJ0"/>
<feature type="transmembrane region" description="Helical" evidence="2">
    <location>
        <begin position="113"/>
        <end position="133"/>
    </location>
</feature>
<feature type="compositionally biased region" description="Gly residues" evidence="1">
    <location>
        <begin position="69"/>
        <end position="81"/>
    </location>
</feature>
<dbReference type="RefSeq" id="WP_033250515.1">
    <property type="nucleotide sequence ID" value="NZ_BSRX01000017.1"/>
</dbReference>
<protein>
    <recommendedName>
        <fullName evidence="5">CBM6 domain-containing protein</fullName>
    </recommendedName>
</protein>
<dbReference type="EMBL" id="BSRX01000017">
    <property type="protein sequence ID" value="GLW55212.1"/>
    <property type="molecule type" value="Genomic_DNA"/>
</dbReference>
<feature type="compositionally biased region" description="Low complexity" evidence="1">
    <location>
        <begin position="152"/>
        <end position="177"/>
    </location>
</feature>
<reference evidence="3" key="1">
    <citation type="submission" date="2023-02" db="EMBL/GenBank/DDBJ databases">
        <title>Kitasatospora phosalacinea NBRC 14362.</title>
        <authorList>
            <person name="Ichikawa N."/>
            <person name="Sato H."/>
            <person name="Tonouchi N."/>
        </authorList>
    </citation>
    <scope>NUCLEOTIDE SEQUENCE</scope>
    <source>
        <strain evidence="3">NBRC 14362</strain>
    </source>
</reference>
<name>A0A9W6UPJ0_9ACTN</name>
<feature type="compositionally biased region" description="Basic and acidic residues" evidence="1">
    <location>
        <begin position="94"/>
        <end position="108"/>
    </location>
</feature>
<keyword evidence="2" id="KW-0812">Transmembrane</keyword>
<dbReference type="OrthoDB" id="190883at2"/>